<dbReference type="GO" id="GO:0005743">
    <property type="term" value="C:mitochondrial inner membrane"/>
    <property type="evidence" value="ECO:0007669"/>
    <property type="project" value="UniProtKB-SubCell"/>
</dbReference>
<evidence type="ECO:0000256" key="5">
    <source>
        <dbReference type="ARBA" id="ARBA00005458"/>
    </source>
</evidence>
<organism evidence="19 20">
    <name type="scientific">Spizellomyces punctatus (strain DAOM BR117)</name>
    <dbReference type="NCBI Taxonomy" id="645134"/>
    <lineage>
        <taxon>Eukaryota</taxon>
        <taxon>Fungi</taxon>
        <taxon>Fungi incertae sedis</taxon>
        <taxon>Chytridiomycota</taxon>
        <taxon>Chytridiomycota incertae sedis</taxon>
        <taxon>Chytridiomycetes</taxon>
        <taxon>Spizellomycetales</taxon>
        <taxon>Spizellomycetaceae</taxon>
        <taxon>Spizellomyces</taxon>
    </lineage>
</organism>
<evidence type="ECO:0000256" key="9">
    <source>
        <dbReference type="ARBA" id="ARBA00022679"/>
    </source>
</evidence>
<evidence type="ECO:0000256" key="16">
    <source>
        <dbReference type="ARBA" id="ARBA00023209"/>
    </source>
</evidence>
<dbReference type="EMBL" id="KQ257452">
    <property type="protein sequence ID" value="KND02793.1"/>
    <property type="molecule type" value="Genomic_DNA"/>
</dbReference>
<evidence type="ECO:0000256" key="3">
    <source>
        <dbReference type="ARBA" id="ARBA00005119"/>
    </source>
</evidence>
<keyword evidence="16" id="KW-0594">Phospholipid biosynthesis</keyword>
<comment type="pathway">
    <text evidence="3">Phospholipid metabolism; CDP-diacylglycerol biosynthesis; CDP-diacylglycerol from sn-glycerol 3-phosphate: step 3/3.</text>
</comment>
<evidence type="ECO:0000313" key="19">
    <source>
        <dbReference type="EMBL" id="KND02793.1"/>
    </source>
</evidence>
<dbReference type="InterPro" id="IPR015222">
    <property type="entry name" value="Tam41"/>
</dbReference>
<evidence type="ECO:0000256" key="8">
    <source>
        <dbReference type="ARBA" id="ARBA00022516"/>
    </source>
</evidence>
<dbReference type="GO" id="GO:0032049">
    <property type="term" value="P:cardiolipin biosynthetic process"/>
    <property type="evidence" value="ECO:0007669"/>
    <property type="project" value="EnsemblFungi"/>
</dbReference>
<evidence type="ECO:0000256" key="11">
    <source>
        <dbReference type="ARBA" id="ARBA00022792"/>
    </source>
</evidence>
<dbReference type="Proteomes" id="UP000053201">
    <property type="component" value="Unassembled WGS sequence"/>
</dbReference>
<dbReference type="VEuPathDB" id="FungiDB:SPPG_01874"/>
<evidence type="ECO:0000256" key="12">
    <source>
        <dbReference type="ARBA" id="ARBA00022842"/>
    </source>
</evidence>
<sequence length="394" mass="44723">MNVFCRKSTVAGVKRDLLQGLSHGTTARGRCSCLIIASRRYHASHVLRETSTASHPELDEKLHAVLADFNAPVRYAVAYGSGVFRQKGYKQTSVGAKDAPMVDFIFGVTHPEHWHSLNIRQNRHHYSALAYLGSNVVSKVQERVGAGVYFNPDVHVGGMRIKYGVVSMDRLIRDLMEWETLYLAGRLQKPVKVLRDDARVSLANRKNLRTAVRTALLLLPQHFTEEELFTTIAGLSYKGDFRMRFGENPHKIYNIVYTQMDAFREIYKPIVEDLPNANYLPDGTIEQDYNVRLRASLVQKLPKHMNALVQNYHRWYISRTEKIRQLDIQEPELSASVVSSPELPRYIEKSLADIVRRPAITQSIKGVFTAGLGRAFVYAKNKLAKFIAGRSRAP</sequence>
<keyword evidence="17" id="KW-1208">Phospholipid metabolism</keyword>
<dbReference type="OMA" id="HAENMHR"/>
<dbReference type="RefSeq" id="XP_016610832.1">
    <property type="nucleotide sequence ID" value="XM_016750185.1"/>
</dbReference>
<dbReference type="UniPathway" id="UPA00557">
    <property type="reaction ID" value="UER00614"/>
</dbReference>
<reference evidence="19 20" key="1">
    <citation type="submission" date="2009-08" db="EMBL/GenBank/DDBJ databases">
        <title>The Genome Sequence of Spizellomyces punctatus strain DAOM BR117.</title>
        <authorList>
            <consortium name="The Broad Institute Genome Sequencing Platform"/>
            <person name="Russ C."/>
            <person name="Cuomo C."/>
            <person name="Shea T."/>
            <person name="Young S.K."/>
            <person name="Zeng Q."/>
            <person name="Koehrsen M."/>
            <person name="Haas B."/>
            <person name="Borodovsky M."/>
            <person name="Guigo R."/>
            <person name="Alvarado L."/>
            <person name="Berlin A."/>
            <person name="Bochicchio J."/>
            <person name="Borenstein D."/>
            <person name="Chapman S."/>
            <person name="Chen Z."/>
            <person name="Engels R."/>
            <person name="Freedman E."/>
            <person name="Gellesch M."/>
            <person name="Goldberg J."/>
            <person name="Griggs A."/>
            <person name="Gujja S."/>
            <person name="Heiman D."/>
            <person name="Hepburn T."/>
            <person name="Howarth C."/>
            <person name="Jen D."/>
            <person name="Larson L."/>
            <person name="Lewis B."/>
            <person name="Mehta T."/>
            <person name="Park D."/>
            <person name="Pearson M."/>
            <person name="Roberts A."/>
            <person name="Saif S."/>
            <person name="Shenoy N."/>
            <person name="Sisk P."/>
            <person name="Stolte C."/>
            <person name="Sykes S."/>
            <person name="Thomson T."/>
            <person name="Walk T."/>
            <person name="White J."/>
            <person name="Yandava C."/>
            <person name="Burger G."/>
            <person name="Gray M.W."/>
            <person name="Holland P.W.H."/>
            <person name="King N."/>
            <person name="Lang F.B.F."/>
            <person name="Roger A.J."/>
            <person name="Ruiz-Trillo I."/>
            <person name="Lander E."/>
            <person name="Nusbaum C."/>
        </authorList>
    </citation>
    <scope>NUCLEOTIDE SEQUENCE [LARGE SCALE GENOMIC DNA]</scope>
    <source>
        <strain evidence="19 20">DAOM BR117</strain>
    </source>
</reference>
<dbReference type="GO" id="GO:0004605">
    <property type="term" value="F:phosphatidate cytidylyltransferase activity"/>
    <property type="evidence" value="ECO:0007669"/>
    <property type="project" value="UniProtKB-EC"/>
</dbReference>
<accession>A0A0L0HP11</accession>
<evidence type="ECO:0000256" key="1">
    <source>
        <dbReference type="ARBA" id="ARBA00001946"/>
    </source>
</evidence>
<dbReference type="Pfam" id="PF09139">
    <property type="entry name" value="Tam41_Mmp37"/>
    <property type="match status" value="1"/>
</dbReference>
<dbReference type="PANTHER" id="PTHR13619:SF0">
    <property type="entry name" value="PHOSPHATIDATE CYTIDYLYLTRANSFERASE, MITOCHONDRIAL"/>
    <property type="match status" value="1"/>
</dbReference>
<keyword evidence="14" id="KW-0496">Mitochondrion</keyword>
<evidence type="ECO:0000256" key="17">
    <source>
        <dbReference type="ARBA" id="ARBA00023264"/>
    </source>
</evidence>
<dbReference type="eggNOG" id="KOG2986">
    <property type="taxonomic scope" value="Eukaryota"/>
</dbReference>
<evidence type="ECO:0000256" key="10">
    <source>
        <dbReference type="ARBA" id="ARBA00022695"/>
    </source>
</evidence>
<evidence type="ECO:0000256" key="13">
    <source>
        <dbReference type="ARBA" id="ARBA00023098"/>
    </source>
</evidence>
<keyword evidence="20" id="KW-1185">Reference proteome</keyword>
<evidence type="ECO:0000256" key="14">
    <source>
        <dbReference type="ARBA" id="ARBA00023128"/>
    </source>
</evidence>
<keyword evidence="11" id="KW-0999">Mitochondrion inner membrane</keyword>
<dbReference type="GO" id="GO:0005759">
    <property type="term" value="C:mitochondrial matrix"/>
    <property type="evidence" value="ECO:0007669"/>
    <property type="project" value="EnsemblFungi"/>
</dbReference>
<evidence type="ECO:0000256" key="7">
    <source>
        <dbReference type="ARBA" id="ARBA00018337"/>
    </source>
</evidence>
<keyword evidence="12" id="KW-0460">Magnesium</keyword>
<comment type="cofactor">
    <cofactor evidence="1">
        <name>Mg(2+)</name>
        <dbReference type="ChEBI" id="CHEBI:18420"/>
    </cofactor>
</comment>
<dbReference type="EC" id="2.7.7.41" evidence="6"/>
<dbReference type="OrthoDB" id="341477at2759"/>
<comment type="pathway">
    <text evidence="4">Lipid metabolism.</text>
</comment>
<dbReference type="FunCoup" id="A0A0L0HP11">
    <property type="interactions" value="451"/>
</dbReference>
<dbReference type="AlphaFoldDB" id="A0A0L0HP11"/>
<keyword evidence="13" id="KW-0443">Lipid metabolism</keyword>
<evidence type="ECO:0000256" key="15">
    <source>
        <dbReference type="ARBA" id="ARBA00023136"/>
    </source>
</evidence>
<keyword evidence="15" id="KW-0472">Membrane</keyword>
<evidence type="ECO:0000256" key="18">
    <source>
        <dbReference type="ARBA" id="ARBA00029893"/>
    </source>
</evidence>
<proteinExistence type="inferred from homology"/>
<dbReference type="InParanoid" id="A0A0L0HP11"/>
<evidence type="ECO:0000256" key="6">
    <source>
        <dbReference type="ARBA" id="ARBA00012487"/>
    </source>
</evidence>
<dbReference type="GeneID" id="27685508"/>
<evidence type="ECO:0000256" key="4">
    <source>
        <dbReference type="ARBA" id="ARBA00005189"/>
    </source>
</evidence>
<dbReference type="STRING" id="645134.A0A0L0HP11"/>
<comment type="similarity">
    <text evidence="5">Belongs to the TAM41 family.</text>
</comment>
<evidence type="ECO:0000256" key="2">
    <source>
        <dbReference type="ARBA" id="ARBA00004443"/>
    </source>
</evidence>
<gene>
    <name evidence="19" type="ORF">SPPG_01874</name>
</gene>
<keyword evidence="10" id="KW-0548">Nucleotidyltransferase</keyword>
<evidence type="ECO:0000313" key="20">
    <source>
        <dbReference type="Proteomes" id="UP000053201"/>
    </source>
</evidence>
<dbReference type="PIRSF" id="PIRSF028840">
    <property type="entry name" value="Mmp37"/>
    <property type="match status" value="1"/>
</dbReference>
<comment type="subcellular location">
    <subcellularLocation>
        <location evidence="2">Mitochondrion inner membrane</location>
        <topology evidence="2">Peripheral membrane protein</topology>
        <orientation evidence="2">Matrix side</orientation>
    </subcellularLocation>
</comment>
<dbReference type="GO" id="GO:0016024">
    <property type="term" value="P:CDP-diacylglycerol biosynthetic process"/>
    <property type="evidence" value="ECO:0007669"/>
    <property type="project" value="UniProtKB-UniPathway"/>
</dbReference>
<dbReference type="PANTHER" id="PTHR13619">
    <property type="entry name" value="PHOSPHATIDATE CYTIDYLYLTRANSFERASE, MITOCHONDRIAL"/>
    <property type="match status" value="1"/>
</dbReference>
<name>A0A0L0HP11_SPIPD</name>
<keyword evidence="8" id="KW-0444">Lipid biosynthesis</keyword>
<protein>
    <recommendedName>
        <fullName evidence="7">Phosphatidate cytidylyltransferase, mitochondrial</fullName>
        <ecNumber evidence="6">2.7.7.41</ecNumber>
    </recommendedName>
    <alternativeName>
        <fullName evidence="18">CDP-diacylglycerol synthase</fullName>
    </alternativeName>
</protein>
<keyword evidence="9" id="KW-0808">Transferase</keyword>